<dbReference type="AlphaFoldDB" id="A0A178TN05"/>
<comment type="caution">
    <text evidence="1">The sequence shown here is derived from an EMBL/GenBank/DDBJ whole genome shotgun (WGS) entry which is preliminary data.</text>
</comment>
<dbReference type="RefSeq" id="WP_064213899.1">
    <property type="nucleotide sequence ID" value="NZ_LUCQ01000018.1"/>
</dbReference>
<dbReference type="PATRIC" id="fig|33934.7.peg.1683"/>
<organism evidence="1 2">
    <name type="scientific">Anoxybacillus flavithermus</name>
    <dbReference type="NCBI Taxonomy" id="33934"/>
    <lineage>
        <taxon>Bacteria</taxon>
        <taxon>Bacillati</taxon>
        <taxon>Bacillota</taxon>
        <taxon>Bacilli</taxon>
        <taxon>Bacillales</taxon>
        <taxon>Anoxybacillaceae</taxon>
        <taxon>Anoxybacillus</taxon>
    </lineage>
</organism>
<keyword evidence="2" id="KW-1185">Reference proteome</keyword>
<dbReference type="EMBL" id="LUCQ01000018">
    <property type="protein sequence ID" value="OAO82587.1"/>
    <property type="molecule type" value="Genomic_DNA"/>
</dbReference>
<name>A0A178TN05_9BACL</name>
<evidence type="ECO:0000313" key="2">
    <source>
        <dbReference type="Proteomes" id="UP000078336"/>
    </source>
</evidence>
<reference evidence="1 2" key="1">
    <citation type="submission" date="2016-03" db="EMBL/GenBank/DDBJ databases">
        <title>Spore heat resistance.</title>
        <authorList>
            <person name="Boekhorst J."/>
            <person name="Berendsen E.M."/>
            <person name="Wells-Bennik M.H."/>
            <person name="Kuipers O.P."/>
        </authorList>
    </citation>
    <scope>NUCLEOTIDE SEQUENCE [LARGE SCALE GENOMIC DNA]</scope>
    <source>
        <strain evidence="1 2">AF16</strain>
    </source>
</reference>
<gene>
    <name evidence="1" type="ORF">TAF16_0207</name>
</gene>
<proteinExistence type="predicted"/>
<evidence type="ECO:0008006" key="3">
    <source>
        <dbReference type="Google" id="ProtNLM"/>
    </source>
</evidence>
<dbReference type="Proteomes" id="UP000078336">
    <property type="component" value="Unassembled WGS sequence"/>
</dbReference>
<evidence type="ECO:0000313" key="1">
    <source>
        <dbReference type="EMBL" id="OAO82587.1"/>
    </source>
</evidence>
<protein>
    <recommendedName>
        <fullName evidence="3">Phage major capsid protein</fullName>
    </recommendedName>
</protein>
<accession>A0A178TN05</accession>
<sequence>MKQELIKLCVDTVYNRVQNYSKFEADEVIRKAFFEILGTDKPTYKDVRKHKVEVFEILEEVLDQTIISGMGENNFFLQFAEVRNIALGDSQEFYVPDNSVLVAAEHAGNHWNIRRQKLDVGTSFTVKTKAYAVAVYADFLQFLAGRIDFAGLVAKVAKAMQDKLNEEVYASFMASMNYLPAEFKSTGTYDEGTLMEIVAHVEAATGAPVLIAGTRKALGKVLAGVTPTYISETMKDQVNRQGMVQYINGIPLLQIPNYHKPNTFNFAISNSRLMILPAVDVKPIKIVYEGDSLVKEVSDGTDNMDMSLEYKFITRFGVNVVFNTLYGMYEIA</sequence>
<dbReference type="OrthoDB" id="2078600at2"/>